<evidence type="ECO:0000259" key="1">
    <source>
        <dbReference type="Pfam" id="PF12728"/>
    </source>
</evidence>
<comment type="caution">
    <text evidence="2">The sequence shown here is derived from an EMBL/GenBank/DDBJ whole genome shotgun (WGS) entry which is preliminary data.</text>
</comment>
<protein>
    <submittedName>
        <fullName evidence="2">Excisionase family DNA binding domain-containing protein</fullName>
    </submittedName>
</protein>
<evidence type="ECO:0000313" key="2">
    <source>
        <dbReference type="EMBL" id="EOQ35660.1"/>
    </source>
</evidence>
<feature type="domain" description="Helix-turn-helix" evidence="1">
    <location>
        <begin position="33"/>
        <end position="84"/>
    </location>
</feature>
<dbReference type="InterPro" id="IPR010093">
    <property type="entry name" value="SinI_DNA-bd"/>
</dbReference>
<dbReference type="eggNOG" id="ENOG502ZKVG">
    <property type="taxonomic scope" value="Bacteria"/>
</dbReference>
<dbReference type="GO" id="GO:0003677">
    <property type="term" value="F:DNA binding"/>
    <property type="evidence" value="ECO:0007669"/>
    <property type="project" value="InterPro"/>
</dbReference>
<dbReference type="InterPro" id="IPR041657">
    <property type="entry name" value="HTH_17"/>
</dbReference>
<dbReference type="Proteomes" id="UP000013981">
    <property type="component" value="Unassembled WGS sequence"/>
</dbReference>
<name>R8VSB4_9FIRM</name>
<dbReference type="AlphaFoldDB" id="R8VSB4"/>
<proteinExistence type="predicted"/>
<sequence>MSFAIKMKDYDEKMTGKKVPLPEITSYDQLPLVLTVQDVARVLKLGVGMVYELLRSGELPSRRIGARGQFRVTRSDLIRYIEGESFAG</sequence>
<dbReference type="NCBIfam" id="TIGR01764">
    <property type="entry name" value="excise"/>
    <property type="match status" value="1"/>
</dbReference>
<accession>R8VSB4</accession>
<keyword evidence="3" id="KW-1185">Reference proteome</keyword>
<dbReference type="Pfam" id="PF12728">
    <property type="entry name" value="HTH_17"/>
    <property type="match status" value="1"/>
</dbReference>
<reference evidence="2 3" key="1">
    <citation type="submission" date="2013-01" db="EMBL/GenBank/DDBJ databases">
        <title>The Genome Sequence of Butyricicoccus pullicaecorum 1.2.</title>
        <authorList>
            <consortium name="The Broad Institute Genome Sequencing Platform"/>
            <person name="Earl A."/>
            <person name="Ward D."/>
            <person name="Feldgarden M."/>
            <person name="Gevers D."/>
            <person name="Van Immerseel F."/>
            <person name="Eeckhaut V."/>
            <person name="Walker B."/>
            <person name="Young S.K."/>
            <person name="Zeng Q."/>
            <person name="Gargeya S."/>
            <person name="Fitzgerald M."/>
            <person name="Haas B."/>
            <person name="Abouelleil A."/>
            <person name="Alvarado L."/>
            <person name="Arachchi H.M."/>
            <person name="Berlin A.M."/>
            <person name="Chapman S.B."/>
            <person name="Dewar J."/>
            <person name="Goldberg J."/>
            <person name="Griggs A."/>
            <person name="Gujja S."/>
            <person name="Hansen M."/>
            <person name="Howarth C."/>
            <person name="Imamovic A."/>
            <person name="Larimer J."/>
            <person name="McCowan C."/>
            <person name="Murphy C."/>
            <person name="Neiman D."/>
            <person name="Pearson M."/>
            <person name="Priest M."/>
            <person name="Roberts A."/>
            <person name="Saif S."/>
            <person name="Shea T."/>
            <person name="Sisk P."/>
            <person name="Sykes S."/>
            <person name="Wortman J."/>
            <person name="Nusbaum C."/>
            <person name="Birren B."/>
        </authorList>
    </citation>
    <scope>NUCLEOTIDE SEQUENCE [LARGE SCALE GENOMIC DNA]</scope>
    <source>
        <strain evidence="2 3">1.2</strain>
    </source>
</reference>
<dbReference type="EMBL" id="AQOB01000015">
    <property type="protein sequence ID" value="EOQ35660.1"/>
    <property type="molecule type" value="Genomic_DNA"/>
</dbReference>
<gene>
    <name evidence="2" type="ORF">HMPREF1526_03128</name>
</gene>
<evidence type="ECO:0000313" key="3">
    <source>
        <dbReference type="Proteomes" id="UP000013981"/>
    </source>
</evidence>
<dbReference type="PATRIC" id="fig|1203606.4.peg.3090"/>
<organism evidence="2 3">
    <name type="scientific">Butyricicoccus pullicaecorum 1.2</name>
    <dbReference type="NCBI Taxonomy" id="1203606"/>
    <lineage>
        <taxon>Bacteria</taxon>
        <taxon>Bacillati</taxon>
        <taxon>Bacillota</taxon>
        <taxon>Clostridia</taxon>
        <taxon>Eubacteriales</taxon>
        <taxon>Butyricicoccaceae</taxon>
        <taxon>Butyricicoccus</taxon>
    </lineage>
</organism>
<dbReference type="HOGENOM" id="CLU_2463252_0_0_9"/>